<dbReference type="Proteomes" id="UP000789525">
    <property type="component" value="Unassembled WGS sequence"/>
</dbReference>
<feature type="non-terminal residue" evidence="1">
    <location>
        <position position="1"/>
    </location>
</feature>
<reference evidence="1" key="1">
    <citation type="submission" date="2021-06" db="EMBL/GenBank/DDBJ databases">
        <authorList>
            <person name="Kallberg Y."/>
            <person name="Tangrot J."/>
            <person name="Rosling A."/>
        </authorList>
    </citation>
    <scope>NUCLEOTIDE SEQUENCE</scope>
    <source>
        <strain evidence="1">CL356</strain>
    </source>
</reference>
<evidence type="ECO:0000313" key="2">
    <source>
        <dbReference type="Proteomes" id="UP000789525"/>
    </source>
</evidence>
<proteinExistence type="predicted"/>
<sequence>DSLQHGFVLDSSLADLAWGSGNSSQDFARQGCSKALEVRLHYHHAQSHASTPHQASMPTPAASVPTPTPSASTPAQTSMVPPQRPRRFGISEPSSEIKPANLATPPASTSAAAHTSPATPASPPKGKPVRKMPKPRKPSKAGDTPTPVPEPVTTPTPVATTSHKRPLDEAETPASQSEAPQLKRPKTEPVNPPVPIKVPTPPSVLSAPVDRSTIKTEEDANALLAESFKKVEESDAGLSSQTQFIDWITQLVSNPASTSSAPTLMTTETQISVTNDGDGLFDGGGIDFFNWNDYYSESDPPSMPELENPTTVSPESHNGATTTPPSQSTAARPGTGNGRVNAAAVVPLTASTSTRDVKNRWRNPSPLPNRWWQSYYTPPHPVEPLTALCLVKQSLINYLNLLVVLMWSSVTLSHCRAYFFSSSSVPLLIPLAIQTFRFTISPREANQFLDYMILMEESCSDADLGYSRG</sequence>
<dbReference type="EMBL" id="CAJVPT010032057">
    <property type="protein sequence ID" value="CAG8700140.1"/>
    <property type="molecule type" value="Genomic_DNA"/>
</dbReference>
<comment type="caution">
    <text evidence="1">The sequence shown here is derived from an EMBL/GenBank/DDBJ whole genome shotgun (WGS) entry which is preliminary data.</text>
</comment>
<name>A0ACA9PBJ3_9GLOM</name>
<evidence type="ECO:0000313" key="1">
    <source>
        <dbReference type="EMBL" id="CAG8700140.1"/>
    </source>
</evidence>
<keyword evidence="2" id="KW-1185">Reference proteome</keyword>
<gene>
    <name evidence="1" type="ORF">ACOLOM_LOCUS10208</name>
</gene>
<protein>
    <submittedName>
        <fullName evidence="1">15755_t:CDS:1</fullName>
    </submittedName>
</protein>
<organism evidence="1 2">
    <name type="scientific">Acaulospora colombiana</name>
    <dbReference type="NCBI Taxonomy" id="27376"/>
    <lineage>
        <taxon>Eukaryota</taxon>
        <taxon>Fungi</taxon>
        <taxon>Fungi incertae sedis</taxon>
        <taxon>Mucoromycota</taxon>
        <taxon>Glomeromycotina</taxon>
        <taxon>Glomeromycetes</taxon>
        <taxon>Diversisporales</taxon>
        <taxon>Acaulosporaceae</taxon>
        <taxon>Acaulospora</taxon>
    </lineage>
</organism>
<accession>A0ACA9PBJ3</accession>